<evidence type="ECO:0000313" key="6">
    <source>
        <dbReference type="Proteomes" id="UP000317998"/>
    </source>
</evidence>
<dbReference type="GO" id="GO:0005975">
    <property type="term" value="P:carbohydrate metabolic process"/>
    <property type="evidence" value="ECO:0007669"/>
    <property type="project" value="InterPro"/>
</dbReference>
<proteinExistence type="inferred from homology"/>
<accession>A0A542YFY8</accession>
<dbReference type="GO" id="GO:0004553">
    <property type="term" value="F:hydrolase activity, hydrolyzing O-glycosyl compounds"/>
    <property type="evidence" value="ECO:0007669"/>
    <property type="project" value="InterPro"/>
</dbReference>
<dbReference type="PROSITE" id="PS00775">
    <property type="entry name" value="GLYCOSYL_HYDROL_F3"/>
    <property type="match status" value="1"/>
</dbReference>
<feature type="domain" description="Glycoside hydrolase family 3 N-terminal" evidence="4">
    <location>
        <begin position="29"/>
        <end position="318"/>
    </location>
</feature>
<dbReference type="RefSeq" id="WP_141879297.1">
    <property type="nucleotide sequence ID" value="NZ_VFOM01000001.1"/>
</dbReference>
<gene>
    <name evidence="5" type="ORF">FB562_0039</name>
</gene>
<dbReference type="InterPro" id="IPR036962">
    <property type="entry name" value="Glyco_hydro_3_N_sf"/>
</dbReference>
<dbReference type="AlphaFoldDB" id="A0A542YFY8"/>
<reference evidence="5 6" key="1">
    <citation type="submission" date="2019-06" db="EMBL/GenBank/DDBJ databases">
        <title>Sequencing the genomes of 1000 actinobacteria strains.</title>
        <authorList>
            <person name="Klenk H.-P."/>
        </authorList>
    </citation>
    <scope>NUCLEOTIDE SEQUENCE [LARGE SCALE GENOMIC DNA]</scope>
    <source>
        <strain evidence="5 6">DSM 26477</strain>
    </source>
</reference>
<evidence type="ECO:0000313" key="5">
    <source>
        <dbReference type="EMBL" id="TQL46998.1"/>
    </source>
</evidence>
<dbReference type="SUPFAM" id="SSF51445">
    <property type="entry name" value="(Trans)glycosidases"/>
    <property type="match status" value="1"/>
</dbReference>
<dbReference type="PANTHER" id="PTHR30480">
    <property type="entry name" value="BETA-HEXOSAMINIDASE-RELATED"/>
    <property type="match status" value="1"/>
</dbReference>
<dbReference type="InterPro" id="IPR017853">
    <property type="entry name" value="GH"/>
</dbReference>
<keyword evidence="2" id="KW-0378">Hydrolase</keyword>
<dbReference type="EMBL" id="VFOM01000001">
    <property type="protein sequence ID" value="TQL46998.1"/>
    <property type="molecule type" value="Genomic_DNA"/>
</dbReference>
<name>A0A542YFY8_9MICO</name>
<organism evidence="5 6">
    <name type="scientific">Homoserinimonas aerilata</name>
    <dbReference type="NCBI Taxonomy" id="1162970"/>
    <lineage>
        <taxon>Bacteria</taxon>
        <taxon>Bacillati</taxon>
        <taxon>Actinomycetota</taxon>
        <taxon>Actinomycetes</taxon>
        <taxon>Micrococcales</taxon>
        <taxon>Microbacteriaceae</taxon>
        <taxon>Homoserinimonas</taxon>
    </lineage>
</organism>
<evidence type="ECO:0000256" key="1">
    <source>
        <dbReference type="ARBA" id="ARBA00005336"/>
    </source>
</evidence>
<dbReference type="PANTHER" id="PTHR30480:SF16">
    <property type="entry name" value="GLYCOSIDE HYDROLASE FAMILY 3 DOMAIN PROTEIN"/>
    <property type="match status" value="1"/>
</dbReference>
<dbReference type="Proteomes" id="UP000317998">
    <property type="component" value="Unassembled WGS sequence"/>
</dbReference>
<dbReference type="InterPro" id="IPR001764">
    <property type="entry name" value="Glyco_hydro_3_N"/>
</dbReference>
<dbReference type="GO" id="GO:0009254">
    <property type="term" value="P:peptidoglycan turnover"/>
    <property type="evidence" value="ECO:0007669"/>
    <property type="project" value="TreeGrafter"/>
</dbReference>
<dbReference type="OrthoDB" id="9805821at2"/>
<sequence>MTANPLAVLMPGFVGLELPDWLAARLRAGLGGVCVFGENIAAPAQLRALCDSIFEANPDALIAIDEEGGDVTRLFYSQGSPFPGNAILGRIDDEAFTAQVAVSVGEQLRTVGCNLDFAPDADTNSNPRNPVIGVRSFGAEPQLVARHTVAWTRGLQAAGVAASVKHFPGHGDTAQDSHLALPVVDRSLQQLRERELVPFIAAIGAGTKTIMTSHILLPQLDPDNPATLSRRILQGLLREELGFGGVIVSDALDMAGASGDIGIPAAAVRAIAAGCDLLCIGTRNTDAQIAEIERAFTTAIADGALEATRLADAAERTTALGHELAEARETSEARAPQEQTPAAPDFPLARTAAVFDVRPGVTPQKRRTVIVTESTANAAVGQVPWGPAGGLRIREGQPLPQIDGQPVLVGRDNHLHPWVLELADALRQQHPSTIVVDMGWPADDRKYADVATFGASGHVGRALDAWLEGTL</sequence>
<keyword evidence="6" id="KW-1185">Reference proteome</keyword>
<protein>
    <submittedName>
        <fullName evidence="5">Beta-N-acetylhexosaminidase</fullName>
    </submittedName>
</protein>
<comment type="caution">
    <text evidence="5">The sequence shown here is derived from an EMBL/GenBank/DDBJ whole genome shotgun (WGS) entry which is preliminary data.</text>
</comment>
<evidence type="ECO:0000256" key="3">
    <source>
        <dbReference type="ARBA" id="ARBA00023295"/>
    </source>
</evidence>
<dbReference type="Gene3D" id="3.20.20.300">
    <property type="entry name" value="Glycoside hydrolase, family 3, N-terminal domain"/>
    <property type="match status" value="1"/>
</dbReference>
<evidence type="ECO:0000256" key="2">
    <source>
        <dbReference type="ARBA" id="ARBA00022801"/>
    </source>
</evidence>
<evidence type="ECO:0000259" key="4">
    <source>
        <dbReference type="Pfam" id="PF00933"/>
    </source>
</evidence>
<dbReference type="Pfam" id="PF00933">
    <property type="entry name" value="Glyco_hydro_3"/>
    <property type="match status" value="1"/>
</dbReference>
<dbReference type="InterPro" id="IPR019800">
    <property type="entry name" value="Glyco_hydro_3_AS"/>
</dbReference>
<keyword evidence="3" id="KW-0326">Glycosidase</keyword>
<dbReference type="InterPro" id="IPR050226">
    <property type="entry name" value="NagZ_Beta-hexosaminidase"/>
</dbReference>
<comment type="similarity">
    <text evidence="1">Belongs to the glycosyl hydrolase 3 family.</text>
</comment>